<keyword evidence="4" id="KW-0418">Kinase</keyword>
<dbReference type="Gene3D" id="1.10.510.10">
    <property type="entry name" value="Transferase(Phosphotransferase) domain 1"/>
    <property type="match status" value="1"/>
</dbReference>
<keyword evidence="1" id="KW-0723">Serine/threonine-protein kinase</keyword>
<organism evidence="8 9">
    <name type="scientific">Lunasporangiospora selenospora</name>
    <dbReference type="NCBI Taxonomy" id="979761"/>
    <lineage>
        <taxon>Eukaryota</taxon>
        <taxon>Fungi</taxon>
        <taxon>Fungi incertae sedis</taxon>
        <taxon>Mucoromycota</taxon>
        <taxon>Mortierellomycotina</taxon>
        <taxon>Mortierellomycetes</taxon>
        <taxon>Mortierellales</taxon>
        <taxon>Mortierellaceae</taxon>
        <taxon>Lunasporangiospora</taxon>
    </lineage>
</organism>
<reference evidence="8" key="1">
    <citation type="journal article" date="2020" name="Fungal Divers.">
        <title>Resolving the Mortierellaceae phylogeny through synthesis of multi-gene phylogenetics and phylogenomics.</title>
        <authorList>
            <person name="Vandepol N."/>
            <person name="Liber J."/>
            <person name="Desiro A."/>
            <person name="Na H."/>
            <person name="Kennedy M."/>
            <person name="Barry K."/>
            <person name="Grigoriev I.V."/>
            <person name="Miller A.N."/>
            <person name="O'Donnell K."/>
            <person name="Stajich J.E."/>
            <person name="Bonito G."/>
        </authorList>
    </citation>
    <scope>NUCLEOTIDE SEQUENCE</scope>
    <source>
        <strain evidence="8">KOD1015</strain>
    </source>
</reference>
<dbReference type="OrthoDB" id="193931at2759"/>
<evidence type="ECO:0000256" key="3">
    <source>
        <dbReference type="ARBA" id="ARBA00022741"/>
    </source>
</evidence>
<keyword evidence="5" id="KW-0067">ATP-binding</keyword>
<sequence length="539" mass="58345">MLAGYLPFDDDPSNPDGDNINQLYNYILATTLVFPEYISADARDLLRMMLVPDPAKRCNMQRIMNHRWLRPYAPMFQYSIEELEAEGLVPVSENAMDIDTVEPAKTIEEPEQQQDVQMAEPPMTTMEEEVTSIPATPVKSGNDRESMMESDSHHNVISVPSTGSPVSTIGHTDNATPTDGITPSPSGSLGAKASSVSVRHSISGGLPEQVPASEPKPSKAPEQLVPTIKADTASEHFPDISPTATVSRRAGQHSRARPTTIHGEPMAQNFSYPTPTYHEPHPVPKPRNIPSQEKPQPSPPKVYHHQNHFQQSSPSLLQGPPKLSPSDIPPVPVRNDQNGSTHGFLTPPMPPVPSTAACFEKTHKKGPSASGRLFGFLGNLSKKHGESTTNVSSPKSTHESALADIDQQPPALPQATSSKKPGSINQVFGRYSNSHHNQHNDAQKQAQKGKRRKTLSLVGGSNEHQKQQIHGGTKPPVPMSNILGTSAPSGTGTAQRIMGWLRRKSSAKPTADRPPFDALEHFRPAGQSGSPIPAPKDTI</sequence>
<keyword evidence="3" id="KW-0547">Nucleotide-binding</keyword>
<keyword evidence="9" id="KW-1185">Reference proteome</keyword>
<evidence type="ECO:0000256" key="1">
    <source>
        <dbReference type="ARBA" id="ARBA00022527"/>
    </source>
</evidence>
<dbReference type="InterPro" id="IPR011009">
    <property type="entry name" value="Kinase-like_dom_sf"/>
</dbReference>
<name>A0A9P6K9L9_9FUNG</name>
<evidence type="ECO:0000256" key="5">
    <source>
        <dbReference type="ARBA" id="ARBA00022840"/>
    </source>
</evidence>
<dbReference type="GO" id="GO:0005524">
    <property type="term" value="F:ATP binding"/>
    <property type="evidence" value="ECO:0007669"/>
    <property type="project" value="UniProtKB-KW"/>
</dbReference>
<feature type="non-terminal residue" evidence="8">
    <location>
        <position position="1"/>
    </location>
</feature>
<feature type="region of interest" description="Disordered" evidence="6">
    <location>
        <begin position="106"/>
        <end position="539"/>
    </location>
</feature>
<feature type="compositionally biased region" description="Basic and acidic residues" evidence="6">
    <location>
        <begin position="510"/>
        <end position="523"/>
    </location>
</feature>
<dbReference type="PANTHER" id="PTHR24350">
    <property type="entry name" value="SERINE/THREONINE-PROTEIN KINASE IAL-RELATED"/>
    <property type="match status" value="1"/>
</dbReference>
<evidence type="ECO:0000259" key="7">
    <source>
        <dbReference type="PROSITE" id="PS50011"/>
    </source>
</evidence>
<gene>
    <name evidence="8" type="ORF">BGW38_007589</name>
</gene>
<dbReference type="EMBL" id="JAABOA010005015">
    <property type="protein sequence ID" value="KAF9577299.1"/>
    <property type="molecule type" value="Genomic_DNA"/>
</dbReference>
<dbReference type="GO" id="GO:0004674">
    <property type="term" value="F:protein serine/threonine kinase activity"/>
    <property type="evidence" value="ECO:0007669"/>
    <property type="project" value="UniProtKB-KW"/>
</dbReference>
<dbReference type="InterPro" id="IPR000719">
    <property type="entry name" value="Prot_kinase_dom"/>
</dbReference>
<accession>A0A9P6K9L9</accession>
<proteinExistence type="predicted"/>
<feature type="compositionally biased region" description="Polar residues" evidence="6">
    <location>
        <begin position="482"/>
        <end position="494"/>
    </location>
</feature>
<evidence type="ECO:0000313" key="8">
    <source>
        <dbReference type="EMBL" id="KAF9577299.1"/>
    </source>
</evidence>
<dbReference type="AlphaFoldDB" id="A0A9P6K9L9"/>
<comment type="caution">
    <text evidence="8">The sequence shown here is derived from an EMBL/GenBank/DDBJ whole genome shotgun (WGS) entry which is preliminary data.</text>
</comment>
<feature type="compositionally biased region" description="Polar residues" evidence="6">
    <location>
        <begin position="158"/>
        <end position="187"/>
    </location>
</feature>
<evidence type="ECO:0000313" key="9">
    <source>
        <dbReference type="Proteomes" id="UP000780801"/>
    </source>
</evidence>
<feature type="compositionally biased region" description="Polar residues" evidence="6">
    <location>
        <begin position="414"/>
        <end position="435"/>
    </location>
</feature>
<dbReference type="SUPFAM" id="SSF56112">
    <property type="entry name" value="Protein kinase-like (PK-like)"/>
    <property type="match status" value="1"/>
</dbReference>
<feature type="compositionally biased region" description="Basic and acidic residues" evidence="6">
    <location>
        <begin position="141"/>
        <end position="154"/>
    </location>
</feature>
<evidence type="ECO:0000256" key="2">
    <source>
        <dbReference type="ARBA" id="ARBA00022679"/>
    </source>
</evidence>
<dbReference type="PROSITE" id="PS50011">
    <property type="entry name" value="PROTEIN_KINASE_DOM"/>
    <property type="match status" value="1"/>
</dbReference>
<feature type="domain" description="Protein kinase" evidence="7">
    <location>
        <begin position="1"/>
        <end position="69"/>
    </location>
</feature>
<evidence type="ECO:0000256" key="6">
    <source>
        <dbReference type="SAM" id="MobiDB-lite"/>
    </source>
</evidence>
<dbReference type="InterPro" id="IPR030616">
    <property type="entry name" value="Aur-like"/>
</dbReference>
<keyword evidence="2" id="KW-0808">Transferase</keyword>
<evidence type="ECO:0000256" key="4">
    <source>
        <dbReference type="ARBA" id="ARBA00022777"/>
    </source>
</evidence>
<dbReference type="Proteomes" id="UP000780801">
    <property type="component" value="Unassembled WGS sequence"/>
</dbReference>
<protein>
    <recommendedName>
        <fullName evidence="7">Protein kinase domain-containing protein</fullName>
    </recommendedName>
</protein>